<name>A0ABN9L6L5_9NEOB</name>
<evidence type="ECO:0000256" key="1">
    <source>
        <dbReference type="SAM" id="Phobius"/>
    </source>
</evidence>
<protein>
    <submittedName>
        <fullName evidence="2">Uncharacterized protein</fullName>
    </submittedName>
</protein>
<reference evidence="2" key="1">
    <citation type="submission" date="2023-07" db="EMBL/GenBank/DDBJ databases">
        <authorList>
            <person name="Stuckert A."/>
        </authorList>
    </citation>
    <scope>NUCLEOTIDE SEQUENCE</scope>
</reference>
<evidence type="ECO:0000313" key="2">
    <source>
        <dbReference type="EMBL" id="CAJ0934640.1"/>
    </source>
</evidence>
<organism evidence="2 3">
    <name type="scientific">Ranitomeya imitator</name>
    <name type="common">mimic poison frog</name>
    <dbReference type="NCBI Taxonomy" id="111125"/>
    <lineage>
        <taxon>Eukaryota</taxon>
        <taxon>Metazoa</taxon>
        <taxon>Chordata</taxon>
        <taxon>Craniata</taxon>
        <taxon>Vertebrata</taxon>
        <taxon>Euteleostomi</taxon>
        <taxon>Amphibia</taxon>
        <taxon>Batrachia</taxon>
        <taxon>Anura</taxon>
        <taxon>Neobatrachia</taxon>
        <taxon>Hyloidea</taxon>
        <taxon>Dendrobatidae</taxon>
        <taxon>Dendrobatinae</taxon>
        <taxon>Ranitomeya</taxon>
    </lineage>
</organism>
<keyword evidence="1" id="KW-0812">Transmembrane</keyword>
<dbReference type="EMBL" id="CAUEEQ010010641">
    <property type="protein sequence ID" value="CAJ0934640.1"/>
    <property type="molecule type" value="Genomic_DNA"/>
</dbReference>
<gene>
    <name evidence="2" type="ORF">RIMI_LOCUS6021910</name>
</gene>
<sequence length="275" mass="31833">MQRMEPPYESKFKKGALVMIKTFRKSGPWESNWEGPFEIIETMGQVMILVQRASNEEMDSNKSWNMKHHVLDGRESTPILQEKTFPRKSYYLMGITFLLLCTISTVIYVEDILHRGTNTSEVNEPFERTLHSMKPRGSSLQNLIDEDVPDNSVDITGNICIGYDNPSPKDSGLYQCCVLTKNNYKQCKDVNVNIWSAIDNVCTQTRFQPSTPFQINQFQSKPLLQDGVFMTMIWTFNMSNWKISSRYPQCQSHLINMEMGIEQWFGKRTPAQVRS</sequence>
<feature type="transmembrane region" description="Helical" evidence="1">
    <location>
        <begin position="90"/>
        <end position="109"/>
    </location>
</feature>
<evidence type="ECO:0000313" key="3">
    <source>
        <dbReference type="Proteomes" id="UP001176940"/>
    </source>
</evidence>
<keyword evidence="3" id="KW-1185">Reference proteome</keyword>
<comment type="caution">
    <text evidence="2">The sequence shown here is derived from an EMBL/GenBank/DDBJ whole genome shotgun (WGS) entry which is preliminary data.</text>
</comment>
<accession>A0ABN9L6L5</accession>
<proteinExistence type="predicted"/>
<keyword evidence="1" id="KW-1133">Transmembrane helix</keyword>
<keyword evidence="1" id="KW-0472">Membrane</keyword>
<dbReference type="Proteomes" id="UP001176940">
    <property type="component" value="Unassembled WGS sequence"/>
</dbReference>